<comment type="caution">
    <text evidence="1">The sequence shown here is derived from an EMBL/GenBank/DDBJ whole genome shotgun (WGS) entry which is preliminary data.</text>
</comment>
<dbReference type="AlphaFoldDB" id="A0AAE0LSG6"/>
<evidence type="ECO:0008006" key="3">
    <source>
        <dbReference type="Google" id="ProtNLM"/>
    </source>
</evidence>
<dbReference type="EMBL" id="JAUEPN010000004">
    <property type="protein sequence ID" value="KAK3295832.1"/>
    <property type="molecule type" value="Genomic_DNA"/>
</dbReference>
<dbReference type="RefSeq" id="XP_062659346.1">
    <property type="nucleotide sequence ID" value="XM_062798515.1"/>
</dbReference>
<keyword evidence="2" id="KW-1185">Reference proteome</keyword>
<sequence length="107" mass="12129">MTSAGEIIAILGLFERVVIELRNYHDAPAHFQNLRAELDLLRSALRHALQLRADSDEERQMLDKVAAIAMHCLQPLQAMADKMRTKESSLGYFRTSKSLVNIGTRLH</sequence>
<evidence type="ECO:0000313" key="1">
    <source>
        <dbReference type="EMBL" id="KAK3295832.1"/>
    </source>
</evidence>
<reference evidence="1" key="2">
    <citation type="submission" date="2023-06" db="EMBL/GenBank/DDBJ databases">
        <authorList>
            <consortium name="Lawrence Berkeley National Laboratory"/>
            <person name="Haridas S."/>
            <person name="Hensen N."/>
            <person name="Bonometti L."/>
            <person name="Westerberg I."/>
            <person name="Brannstrom I.O."/>
            <person name="Guillou S."/>
            <person name="Cros-Aarteil S."/>
            <person name="Calhoun S."/>
            <person name="Kuo A."/>
            <person name="Mondo S."/>
            <person name="Pangilinan J."/>
            <person name="Riley R."/>
            <person name="Labutti K."/>
            <person name="Andreopoulos B."/>
            <person name="Lipzen A."/>
            <person name="Chen C."/>
            <person name="Yanf M."/>
            <person name="Daum C."/>
            <person name="Ng V."/>
            <person name="Clum A."/>
            <person name="Steindorff A."/>
            <person name="Ohm R."/>
            <person name="Martin F."/>
            <person name="Silar P."/>
            <person name="Natvig D."/>
            <person name="Lalanne C."/>
            <person name="Gautier V."/>
            <person name="Ament-Velasquez S.L."/>
            <person name="Kruys A."/>
            <person name="Hutchinson M.I."/>
            <person name="Powell A.J."/>
            <person name="Barry K."/>
            <person name="Miller A.N."/>
            <person name="Grigoriev I.V."/>
            <person name="Debuchy R."/>
            <person name="Gladieux P."/>
            <person name="Thoren M.H."/>
            <person name="Johannesson H."/>
        </authorList>
    </citation>
    <scope>NUCLEOTIDE SEQUENCE</scope>
    <source>
        <strain evidence="1">CBS 168.71</strain>
    </source>
</reference>
<gene>
    <name evidence="1" type="ORF">B0H64DRAFT_156060</name>
</gene>
<protein>
    <recommendedName>
        <fullName evidence="3">NACHT-NTPase and P-loop NTPases N-terminal domain-containing protein</fullName>
    </recommendedName>
</protein>
<organism evidence="1 2">
    <name type="scientific">Chaetomium fimeti</name>
    <dbReference type="NCBI Taxonomy" id="1854472"/>
    <lineage>
        <taxon>Eukaryota</taxon>
        <taxon>Fungi</taxon>
        <taxon>Dikarya</taxon>
        <taxon>Ascomycota</taxon>
        <taxon>Pezizomycotina</taxon>
        <taxon>Sordariomycetes</taxon>
        <taxon>Sordariomycetidae</taxon>
        <taxon>Sordariales</taxon>
        <taxon>Chaetomiaceae</taxon>
        <taxon>Chaetomium</taxon>
    </lineage>
</organism>
<name>A0AAE0LSG6_9PEZI</name>
<dbReference type="Proteomes" id="UP001278766">
    <property type="component" value="Unassembled WGS sequence"/>
</dbReference>
<accession>A0AAE0LSG6</accession>
<evidence type="ECO:0000313" key="2">
    <source>
        <dbReference type="Proteomes" id="UP001278766"/>
    </source>
</evidence>
<proteinExistence type="predicted"/>
<dbReference type="GeneID" id="87835463"/>
<reference evidence="1" key="1">
    <citation type="journal article" date="2023" name="Mol. Phylogenet. Evol.">
        <title>Genome-scale phylogeny and comparative genomics of the fungal order Sordariales.</title>
        <authorList>
            <person name="Hensen N."/>
            <person name="Bonometti L."/>
            <person name="Westerberg I."/>
            <person name="Brannstrom I.O."/>
            <person name="Guillou S."/>
            <person name="Cros-Aarteil S."/>
            <person name="Calhoun S."/>
            <person name="Haridas S."/>
            <person name="Kuo A."/>
            <person name="Mondo S."/>
            <person name="Pangilinan J."/>
            <person name="Riley R."/>
            <person name="LaButti K."/>
            <person name="Andreopoulos B."/>
            <person name="Lipzen A."/>
            <person name="Chen C."/>
            <person name="Yan M."/>
            <person name="Daum C."/>
            <person name="Ng V."/>
            <person name="Clum A."/>
            <person name="Steindorff A."/>
            <person name="Ohm R.A."/>
            <person name="Martin F."/>
            <person name="Silar P."/>
            <person name="Natvig D.O."/>
            <person name="Lalanne C."/>
            <person name="Gautier V."/>
            <person name="Ament-Velasquez S.L."/>
            <person name="Kruys A."/>
            <person name="Hutchinson M.I."/>
            <person name="Powell A.J."/>
            <person name="Barry K."/>
            <person name="Miller A.N."/>
            <person name="Grigoriev I.V."/>
            <person name="Debuchy R."/>
            <person name="Gladieux P."/>
            <person name="Hiltunen Thoren M."/>
            <person name="Johannesson H."/>
        </authorList>
    </citation>
    <scope>NUCLEOTIDE SEQUENCE</scope>
    <source>
        <strain evidence="1">CBS 168.71</strain>
    </source>
</reference>